<keyword evidence="2" id="KW-1185">Reference proteome</keyword>
<gene>
    <name evidence="1" type="ORF">J4709_28765</name>
</gene>
<dbReference type="RefSeq" id="WP_208244923.1">
    <property type="nucleotide sequence ID" value="NZ_JAGEPF010000018.1"/>
</dbReference>
<reference evidence="1 2" key="1">
    <citation type="submission" date="2021-03" db="EMBL/GenBank/DDBJ databases">
        <title>Actinomadura violae sp. nov., isolated from lichen in Thailand.</title>
        <authorList>
            <person name="Kanchanasin P."/>
            <person name="Saeng-In P."/>
            <person name="Phongsopitanun W."/>
            <person name="Yuki M."/>
            <person name="Kudo T."/>
            <person name="Ohkuma M."/>
            <person name="Tanasupawat S."/>
        </authorList>
    </citation>
    <scope>NUCLEOTIDE SEQUENCE [LARGE SCALE GENOMIC DNA]</scope>
    <source>
        <strain evidence="1 2">LCR2-06</strain>
    </source>
</reference>
<accession>A0ABS3RXS6</accession>
<comment type="caution">
    <text evidence="1">The sequence shown here is derived from an EMBL/GenBank/DDBJ whole genome shotgun (WGS) entry which is preliminary data.</text>
</comment>
<dbReference type="Proteomes" id="UP000680206">
    <property type="component" value="Unassembled WGS sequence"/>
</dbReference>
<dbReference type="EMBL" id="JAGEPF010000018">
    <property type="protein sequence ID" value="MBO2461566.1"/>
    <property type="molecule type" value="Genomic_DNA"/>
</dbReference>
<evidence type="ECO:0000313" key="1">
    <source>
        <dbReference type="EMBL" id="MBO2461566.1"/>
    </source>
</evidence>
<organism evidence="1 2">
    <name type="scientific">Actinomadura violacea</name>
    <dbReference type="NCBI Taxonomy" id="2819934"/>
    <lineage>
        <taxon>Bacteria</taxon>
        <taxon>Bacillati</taxon>
        <taxon>Actinomycetota</taxon>
        <taxon>Actinomycetes</taxon>
        <taxon>Streptosporangiales</taxon>
        <taxon>Thermomonosporaceae</taxon>
        <taxon>Actinomadura</taxon>
    </lineage>
</organism>
<sequence>MNTTATADAAKHGTRTSLEPAAAHMEKLLTVPGSSVKGIARLAQIPVNTARQILHRQTYTTATHNVQQLLHVTVDDVRKEAAARPNIGGVAPNSTRVTNLHPQLIRCMQRQGWGLRWQADKLGVDPEWLERIASGDLRTLPRTVHQTLVALADHMEGKWGPDQTEARQAADAGWYALTAYDDGDLVLGAVRYDERRTVQRRLAQARLDAVRLLLDGHSAHSAAVRTGLTDNAVRAMRQEVGLFFQCSNRRQSDGAFGVELRPGSRARGAEVAGVLAAHAADRRSDPVRVALGLGMVAGLLLSPEEKAAALTGGESALAA</sequence>
<protein>
    <submittedName>
        <fullName evidence="1">Uncharacterized protein</fullName>
    </submittedName>
</protein>
<proteinExistence type="predicted"/>
<evidence type="ECO:0000313" key="2">
    <source>
        <dbReference type="Proteomes" id="UP000680206"/>
    </source>
</evidence>
<name>A0ABS3RXS6_9ACTN</name>